<reference evidence="2 3" key="1">
    <citation type="submission" date="2023-03" db="EMBL/GenBank/DDBJ databases">
        <authorList>
            <person name="Pearce D."/>
        </authorList>
    </citation>
    <scope>NUCLEOTIDE SEQUENCE [LARGE SCALE GENOMIC DNA]</scope>
    <source>
        <strain evidence="2">Msz</strain>
    </source>
</reference>
<proteinExistence type="predicted"/>
<dbReference type="Proteomes" id="UP001162030">
    <property type="component" value="Chromosome"/>
</dbReference>
<evidence type="ECO:0000256" key="1">
    <source>
        <dbReference type="SAM" id="MobiDB-lite"/>
    </source>
</evidence>
<dbReference type="EMBL" id="OX458333">
    <property type="protein sequence ID" value="CAI8848709.1"/>
    <property type="molecule type" value="Genomic_DNA"/>
</dbReference>
<evidence type="ECO:0008006" key="4">
    <source>
        <dbReference type="Google" id="ProtNLM"/>
    </source>
</evidence>
<name>A0ABN8X392_9GAMM</name>
<sequence>MPSYGYGERTTKTDNGPAKKSLARQFSIRFGIPMAFASADIEARCHQHVTGVQFPLRDD</sequence>
<keyword evidence="3" id="KW-1185">Reference proteome</keyword>
<evidence type="ECO:0000313" key="2">
    <source>
        <dbReference type="EMBL" id="CAI8848709.1"/>
    </source>
</evidence>
<gene>
    <name evidence="2" type="ORF">MSZNOR_2466</name>
</gene>
<accession>A0ABN8X392</accession>
<protein>
    <recommendedName>
        <fullName evidence="4">Transposase</fullName>
    </recommendedName>
</protein>
<evidence type="ECO:0000313" key="3">
    <source>
        <dbReference type="Proteomes" id="UP001162030"/>
    </source>
</evidence>
<organism evidence="2 3">
    <name type="scientific">Methylocaldum szegediense</name>
    <dbReference type="NCBI Taxonomy" id="73780"/>
    <lineage>
        <taxon>Bacteria</taxon>
        <taxon>Pseudomonadati</taxon>
        <taxon>Pseudomonadota</taxon>
        <taxon>Gammaproteobacteria</taxon>
        <taxon>Methylococcales</taxon>
        <taxon>Methylococcaceae</taxon>
        <taxon>Methylocaldum</taxon>
    </lineage>
</organism>
<feature type="region of interest" description="Disordered" evidence="1">
    <location>
        <begin position="1"/>
        <end position="20"/>
    </location>
</feature>